<protein>
    <recommendedName>
        <fullName evidence="1">SGNH hydrolase-type esterase domain-containing protein</fullName>
    </recommendedName>
</protein>
<proteinExistence type="predicted"/>
<feature type="domain" description="SGNH hydrolase-type esterase" evidence="1">
    <location>
        <begin position="1"/>
        <end position="110"/>
    </location>
</feature>
<dbReference type="Pfam" id="PF13472">
    <property type="entry name" value="Lipase_GDSL_2"/>
    <property type="match status" value="1"/>
</dbReference>
<dbReference type="Gene3D" id="3.40.50.1110">
    <property type="entry name" value="SGNH hydrolase"/>
    <property type="match status" value="1"/>
</dbReference>
<dbReference type="InterPro" id="IPR013830">
    <property type="entry name" value="SGNH_hydro"/>
</dbReference>
<name>A0A645I6N4_9ZZZZ</name>
<dbReference type="EMBL" id="VSSQ01101304">
    <property type="protein sequence ID" value="MPN43113.1"/>
    <property type="molecule type" value="Genomic_DNA"/>
</dbReference>
<reference evidence="2" key="1">
    <citation type="submission" date="2019-08" db="EMBL/GenBank/DDBJ databases">
        <authorList>
            <person name="Kucharzyk K."/>
            <person name="Murdoch R.W."/>
            <person name="Higgins S."/>
            <person name="Loffler F."/>
        </authorList>
    </citation>
    <scope>NUCLEOTIDE SEQUENCE</scope>
</reference>
<evidence type="ECO:0000313" key="2">
    <source>
        <dbReference type="EMBL" id="MPN43113.1"/>
    </source>
</evidence>
<sequence length="122" mass="14165">MIGVNNLSRDYTVDSTYRGLVKIVDKLTKECPTTKLYIQSGLPVNSTFTNYPKHRTRGEEIKLYNSMIEKMCNEKGITFINLYPLFKCKDSDELDPKYTKDGLHLSGEAYLIWRDAIKKYVK</sequence>
<dbReference type="InterPro" id="IPR036514">
    <property type="entry name" value="SGNH_hydro_sf"/>
</dbReference>
<evidence type="ECO:0000259" key="1">
    <source>
        <dbReference type="Pfam" id="PF13472"/>
    </source>
</evidence>
<organism evidence="2">
    <name type="scientific">bioreactor metagenome</name>
    <dbReference type="NCBI Taxonomy" id="1076179"/>
    <lineage>
        <taxon>unclassified sequences</taxon>
        <taxon>metagenomes</taxon>
        <taxon>ecological metagenomes</taxon>
    </lineage>
</organism>
<accession>A0A645I6N4</accession>
<dbReference type="SUPFAM" id="SSF52266">
    <property type="entry name" value="SGNH hydrolase"/>
    <property type="match status" value="1"/>
</dbReference>
<dbReference type="AlphaFoldDB" id="A0A645I6N4"/>
<comment type="caution">
    <text evidence="2">The sequence shown here is derived from an EMBL/GenBank/DDBJ whole genome shotgun (WGS) entry which is preliminary data.</text>
</comment>
<gene>
    <name evidence="2" type="ORF">SDC9_190672</name>
</gene>